<reference evidence="2" key="1">
    <citation type="journal article" date="2014" name="Int. J. Syst. Evol. Microbiol.">
        <title>Complete genome sequence of Corynebacterium casei LMG S-19264T (=DSM 44701T), isolated from a smear-ripened cheese.</title>
        <authorList>
            <consortium name="US DOE Joint Genome Institute (JGI-PGF)"/>
            <person name="Walter F."/>
            <person name="Albersmeier A."/>
            <person name="Kalinowski J."/>
            <person name="Ruckert C."/>
        </authorList>
    </citation>
    <scope>NUCLEOTIDE SEQUENCE</scope>
    <source>
        <strain evidence="2">KCTC 22164</strain>
    </source>
</reference>
<comment type="caution">
    <text evidence="2">The sequence shown here is derived from an EMBL/GenBank/DDBJ whole genome shotgun (WGS) entry which is preliminary data.</text>
</comment>
<feature type="transmembrane region" description="Helical" evidence="1">
    <location>
        <begin position="104"/>
        <end position="122"/>
    </location>
</feature>
<dbReference type="AlphaFoldDB" id="A0A918JQB5"/>
<keyword evidence="1" id="KW-1133">Transmembrane helix</keyword>
<proteinExistence type="predicted"/>
<organism evidence="2 3">
    <name type="scientific">Alteromonas halophila</name>
    <dbReference type="NCBI Taxonomy" id="516698"/>
    <lineage>
        <taxon>Bacteria</taxon>
        <taxon>Pseudomonadati</taxon>
        <taxon>Pseudomonadota</taxon>
        <taxon>Gammaproteobacteria</taxon>
        <taxon>Alteromonadales</taxon>
        <taxon>Alteromonadaceae</taxon>
        <taxon>Alteromonas/Salinimonas group</taxon>
        <taxon>Alteromonas</taxon>
    </lineage>
</organism>
<sequence length="154" mass="17432">MIRLCHPVIYAVLAGALTCLTGWLLALLIYLIVPEAIEGDDPWQGDPFIPWHVALLVLVLPLFENAVLVGVMKMLKNVIHSARWLCFCCAFIAATLHSMQAPAWFFPAFFSFAVLSASYLLWRRQGSIRAFFVIWLIHGANNLFAITPYYLFET</sequence>
<feature type="transmembrane region" description="Helical" evidence="1">
    <location>
        <begin position="81"/>
        <end position="98"/>
    </location>
</feature>
<feature type="transmembrane region" description="Helical" evidence="1">
    <location>
        <begin position="129"/>
        <end position="152"/>
    </location>
</feature>
<evidence type="ECO:0000313" key="3">
    <source>
        <dbReference type="Proteomes" id="UP000631300"/>
    </source>
</evidence>
<keyword evidence="1" id="KW-0472">Membrane</keyword>
<dbReference type="Proteomes" id="UP000631300">
    <property type="component" value="Unassembled WGS sequence"/>
</dbReference>
<dbReference type="EMBL" id="BMXP01000011">
    <property type="protein sequence ID" value="GGW95319.1"/>
    <property type="molecule type" value="Genomic_DNA"/>
</dbReference>
<feature type="transmembrane region" description="Helical" evidence="1">
    <location>
        <begin position="48"/>
        <end position="69"/>
    </location>
</feature>
<evidence type="ECO:0000313" key="2">
    <source>
        <dbReference type="EMBL" id="GGW95319.1"/>
    </source>
</evidence>
<accession>A0A918JQB5</accession>
<dbReference type="RefSeq" id="WP_189408137.1">
    <property type="nucleotide sequence ID" value="NZ_BMXP01000011.1"/>
</dbReference>
<feature type="transmembrane region" description="Helical" evidence="1">
    <location>
        <begin position="7"/>
        <end position="33"/>
    </location>
</feature>
<gene>
    <name evidence="2" type="ORF">GCM10007391_31990</name>
</gene>
<keyword evidence="1" id="KW-0812">Transmembrane</keyword>
<evidence type="ECO:0000256" key="1">
    <source>
        <dbReference type="SAM" id="Phobius"/>
    </source>
</evidence>
<protein>
    <submittedName>
        <fullName evidence="2">Uncharacterized protein</fullName>
    </submittedName>
</protein>
<keyword evidence="3" id="KW-1185">Reference proteome</keyword>
<reference evidence="2" key="2">
    <citation type="submission" date="2020-09" db="EMBL/GenBank/DDBJ databases">
        <authorList>
            <person name="Sun Q."/>
            <person name="Kim S."/>
        </authorList>
    </citation>
    <scope>NUCLEOTIDE SEQUENCE</scope>
    <source>
        <strain evidence="2">KCTC 22164</strain>
    </source>
</reference>
<name>A0A918JQB5_9ALTE</name>